<dbReference type="EMBL" id="BMDW01000006">
    <property type="protein sequence ID" value="GGA44336.1"/>
    <property type="molecule type" value="Genomic_DNA"/>
</dbReference>
<keyword evidence="9 10" id="KW-0472">Membrane</keyword>
<dbReference type="InterPro" id="IPR003538">
    <property type="entry name" value="TonB"/>
</dbReference>
<keyword evidence="3 10" id="KW-0813">Transport</keyword>
<dbReference type="InterPro" id="IPR006260">
    <property type="entry name" value="TonB/TolA_C"/>
</dbReference>
<dbReference type="InterPro" id="IPR037682">
    <property type="entry name" value="TonB_C"/>
</dbReference>
<accession>A0ABQ1GI32</accession>
<evidence type="ECO:0000259" key="12">
    <source>
        <dbReference type="PROSITE" id="PS52015"/>
    </source>
</evidence>
<comment type="caution">
    <text evidence="13">The sequence shown here is derived from an EMBL/GenBank/DDBJ whole genome shotgun (WGS) entry which is preliminary data.</text>
</comment>
<keyword evidence="5 10" id="KW-0997">Cell inner membrane</keyword>
<evidence type="ECO:0000313" key="14">
    <source>
        <dbReference type="Proteomes" id="UP000618591"/>
    </source>
</evidence>
<evidence type="ECO:0000256" key="10">
    <source>
        <dbReference type="RuleBase" id="RU362123"/>
    </source>
</evidence>
<keyword evidence="6 10" id="KW-0812">Transmembrane</keyword>
<feature type="region of interest" description="Disordered" evidence="11">
    <location>
        <begin position="56"/>
        <end position="80"/>
    </location>
</feature>
<evidence type="ECO:0000256" key="2">
    <source>
        <dbReference type="ARBA" id="ARBA00006555"/>
    </source>
</evidence>
<evidence type="ECO:0000256" key="11">
    <source>
        <dbReference type="SAM" id="MobiDB-lite"/>
    </source>
</evidence>
<evidence type="ECO:0000256" key="3">
    <source>
        <dbReference type="ARBA" id="ARBA00022448"/>
    </source>
</evidence>
<evidence type="ECO:0000256" key="4">
    <source>
        <dbReference type="ARBA" id="ARBA00022475"/>
    </source>
</evidence>
<dbReference type="InterPro" id="IPR051045">
    <property type="entry name" value="TonB-dependent_transducer"/>
</dbReference>
<feature type="domain" description="TonB C-terminal" evidence="12">
    <location>
        <begin position="131"/>
        <end position="223"/>
    </location>
</feature>
<keyword evidence="4 10" id="KW-1003">Cell membrane</keyword>
<organism evidence="13 14">
    <name type="scientific">Sphingomonas psychrolutea</name>
    <dbReference type="NCBI Taxonomy" id="1259676"/>
    <lineage>
        <taxon>Bacteria</taxon>
        <taxon>Pseudomonadati</taxon>
        <taxon>Pseudomonadota</taxon>
        <taxon>Alphaproteobacteria</taxon>
        <taxon>Sphingomonadales</taxon>
        <taxon>Sphingomonadaceae</taxon>
        <taxon>Sphingomonas</taxon>
    </lineage>
</organism>
<dbReference type="SUPFAM" id="SSF74653">
    <property type="entry name" value="TolA/TonB C-terminal domain"/>
    <property type="match status" value="1"/>
</dbReference>
<keyword evidence="7 10" id="KW-0653">Protein transport</keyword>
<dbReference type="PROSITE" id="PS52015">
    <property type="entry name" value="TONB_CTD"/>
    <property type="match status" value="1"/>
</dbReference>
<keyword evidence="10" id="KW-0735">Signal-anchor</keyword>
<comment type="subcellular location">
    <subcellularLocation>
        <location evidence="1 10">Cell inner membrane</location>
        <topology evidence="1 10">Single-pass membrane protein</topology>
        <orientation evidence="1 10">Periplasmic side</orientation>
    </subcellularLocation>
</comment>
<feature type="transmembrane region" description="Helical" evidence="10">
    <location>
        <begin position="12"/>
        <end position="34"/>
    </location>
</feature>
<comment type="function">
    <text evidence="10">Interacts with outer membrane receptor proteins that carry out high-affinity binding and energy dependent uptake into the periplasmic space of specific substrates. It could act to transduce energy from the cytoplasmic membrane to specific energy-requiring processes in the outer membrane, resulting in the release into the periplasm of ligands bound by these outer membrane proteins.</text>
</comment>
<dbReference type="Gene3D" id="3.30.1150.10">
    <property type="match status" value="1"/>
</dbReference>
<dbReference type="PRINTS" id="PR01374">
    <property type="entry name" value="TONBPROTEIN"/>
</dbReference>
<reference evidence="14" key="1">
    <citation type="journal article" date="2019" name="Int. J. Syst. Evol. Microbiol.">
        <title>The Global Catalogue of Microorganisms (GCM) 10K type strain sequencing project: providing services to taxonomists for standard genome sequencing and annotation.</title>
        <authorList>
            <consortium name="The Broad Institute Genomics Platform"/>
            <consortium name="The Broad Institute Genome Sequencing Center for Infectious Disease"/>
            <person name="Wu L."/>
            <person name="Ma J."/>
        </authorList>
    </citation>
    <scope>NUCLEOTIDE SEQUENCE [LARGE SCALE GENOMIC DNA]</scope>
    <source>
        <strain evidence="14">CGMCC 1.10106</strain>
    </source>
</reference>
<dbReference type="PANTHER" id="PTHR33446">
    <property type="entry name" value="PROTEIN TONB-RELATED"/>
    <property type="match status" value="1"/>
</dbReference>
<proteinExistence type="inferred from homology"/>
<gene>
    <name evidence="13" type="ORF">GCM10011395_13180</name>
</gene>
<sequence length="223" mass="24035">MYADRYGNRRGLDPAGATLSLGMCGLVAFGLTLATPNIARHIETVLTGVNIPLPTDPPPIEKPKPQPLIKTTKPVPTQQRDPIDMTKQTVTLASGADTGVHVDSLPLDTLTAGTGTDIGTIIAPHTPVLRDPTLDSRYSDTFQPAYPSDMRLGEREGRVVVRVLIGADGRVKDVQQISAASPSFFEATRKQALAKWRFKPGTKDGVAIEAWHTMAVRFVLDEG</sequence>
<dbReference type="Pfam" id="PF03544">
    <property type="entry name" value="TonB_C"/>
    <property type="match status" value="1"/>
</dbReference>
<protein>
    <recommendedName>
        <fullName evidence="10">Protein TonB</fullName>
    </recommendedName>
</protein>
<evidence type="ECO:0000256" key="7">
    <source>
        <dbReference type="ARBA" id="ARBA00022927"/>
    </source>
</evidence>
<dbReference type="Proteomes" id="UP000618591">
    <property type="component" value="Unassembled WGS sequence"/>
</dbReference>
<comment type="similarity">
    <text evidence="2 10">Belongs to the TonB family.</text>
</comment>
<dbReference type="PANTHER" id="PTHR33446:SF14">
    <property type="entry name" value="PROTEIN TONB"/>
    <property type="match status" value="1"/>
</dbReference>
<evidence type="ECO:0000313" key="13">
    <source>
        <dbReference type="EMBL" id="GGA44336.1"/>
    </source>
</evidence>
<evidence type="ECO:0000256" key="8">
    <source>
        <dbReference type="ARBA" id="ARBA00022989"/>
    </source>
</evidence>
<name>A0ABQ1GI32_9SPHN</name>
<evidence type="ECO:0000256" key="9">
    <source>
        <dbReference type="ARBA" id="ARBA00023136"/>
    </source>
</evidence>
<evidence type="ECO:0000256" key="5">
    <source>
        <dbReference type="ARBA" id="ARBA00022519"/>
    </source>
</evidence>
<dbReference type="RefSeq" id="WP_188446067.1">
    <property type="nucleotide sequence ID" value="NZ_BMDW01000006.1"/>
</dbReference>
<evidence type="ECO:0000256" key="6">
    <source>
        <dbReference type="ARBA" id="ARBA00022692"/>
    </source>
</evidence>
<dbReference type="NCBIfam" id="TIGR01352">
    <property type="entry name" value="tonB_Cterm"/>
    <property type="match status" value="1"/>
</dbReference>
<keyword evidence="14" id="KW-1185">Reference proteome</keyword>
<keyword evidence="8 10" id="KW-1133">Transmembrane helix</keyword>
<evidence type="ECO:0000256" key="1">
    <source>
        <dbReference type="ARBA" id="ARBA00004383"/>
    </source>
</evidence>